<keyword evidence="2" id="KW-0378">Hydrolase</keyword>
<dbReference type="PANTHER" id="PTHR48100:SF58">
    <property type="entry name" value="PE-PGRS FAMILY PROTEIN PE_PGRS11"/>
    <property type="match status" value="1"/>
</dbReference>
<dbReference type="Gene3D" id="3.40.50.1240">
    <property type="entry name" value="Phosphoglycerate mutase-like"/>
    <property type="match status" value="1"/>
</dbReference>
<dbReference type="Pfam" id="PF00300">
    <property type="entry name" value="His_Phos_1"/>
    <property type="match status" value="1"/>
</dbReference>
<evidence type="ECO:0000313" key="3">
    <source>
        <dbReference type="Proteomes" id="UP001367513"/>
    </source>
</evidence>
<dbReference type="PANTHER" id="PTHR48100">
    <property type="entry name" value="BROAD-SPECIFICITY PHOSPHATASE YOR283W-RELATED"/>
    <property type="match status" value="1"/>
</dbReference>
<dbReference type="InterPro" id="IPR050275">
    <property type="entry name" value="PGM_Phosphatase"/>
</dbReference>
<dbReference type="InterPro" id="IPR029033">
    <property type="entry name" value="His_PPase_superfam"/>
</dbReference>
<dbReference type="Proteomes" id="UP001367513">
    <property type="component" value="Unassembled WGS sequence"/>
</dbReference>
<dbReference type="SMART" id="SM00855">
    <property type="entry name" value="PGAM"/>
    <property type="match status" value="1"/>
</dbReference>
<dbReference type="GO" id="GO:0016787">
    <property type="term" value="F:hydrolase activity"/>
    <property type="evidence" value="ECO:0007669"/>
    <property type="project" value="UniProtKB-KW"/>
</dbReference>
<dbReference type="InterPro" id="IPR013078">
    <property type="entry name" value="His_Pase_superF_clade-1"/>
</dbReference>
<reference evidence="2 3" key="1">
    <citation type="submission" date="2024-03" db="EMBL/GenBank/DDBJ databases">
        <title>Draft genome sequence of Pseudonocardia carboxydivorans JCM 14827.</title>
        <authorList>
            <person name="Duangmal K."/>
        </authorList>
    </citation>
    <scope>NUCLEOTIDE SEQUENCE [LARGE SCALE GENOMIC DNA]</scope>
    <source>
        <strain evidence="2 3">JCM 14827</strain>
    </source>
</reference>
<dbReference type="CDD" id="cd07067">
    <property type="entry name" value="HP_PGM_like"/>
    <property type="match status" value="1"/>
</dbReference>
<dbReference type="EMBL" id="JBBPIX010000003">
    <property type="protein sequence ID" value="MEK6463636.1"/>
    <property type="molecule type" value="Genomic_DNA"/>
</dbReference>
<organism evidence="2 3">
    <name type="scientific">Pseudonocardia alni subsp. carboxydivorans</name>
    <dbReference type="NCBI Taxonomy" id="415010"/>
    <lineage>
        <taxon>Bacteria</taxon>
        <taxon>Bacillati</taxon>
        <taxon>Actinomycetota</taxon>
        <taxon>Actinomycetes</taxon>
        <taxon>Pseudonocardiales</taxon>
        <taxon>Pseudonocardiaceae</taxon>
        <taxon>Pseudonocardia</taxon>
    </lineage>
</organism>
<name>A0ABU9ABA0_PSEA5</name>
<keyword evidence="3" id="KW-1185">Reference proteome</keyword>
<evidence type="ECO:0000313" key="2">
    <source>
        <dbReference type="EMBL" id="MEK6463636.1"/>
    </source>
</evidence>
<dbReference type="SUPFAM" id="SSF53254">
    <property type="entry name" value="Phosphoglycerate mutase-like"/>
    <property type="match status" value="1"/>
</dbReference>
<evidence type="ECO:0000256" key="1">
    <source>
        <dbReference type="SAM" id="MobiDB-lite"/>
    </source>
</evidence>
<feature type="region of interest" description="Disordered" evidence="1">
    <location>
        <begin position="1"/>
        <end position="29"/>
    </location>
</feature>
<protein>
    <submittedName>
        <fullName evidence="2">Histidine phosphatase family protein</fullName>
        <ecNumber evidence="2">3.1.3.-</ecNumber>
    </submittedName>
</protein>
<dbReference type="EC" id="3.1.3.-" evidence="2"/>
<accession>A0ABU9ABA0</accession>
<gene>
    <name evidence="2" type="ORF">WG925_07805</name>
</gene>
<comment type="caution">
    <text evidence="2">The sequence shown here is derived from an EMBL/GenBank/DDBJ whole genome shotgun (WGS) entry which is preliminary data.</text>
</comment>
<dbReference type="RefSeq" id="WP_062399168.1">
    <property type="nucleotide sequence ID" value="NZ_BAAAOD010000010.1"/>
</dbReference>
<proteinExistence type="predicted"/>
<sequence>MSHQTDDEHDGAASFAAVGTGTRTAQVPPDDGALRLVLVRHGRTPSNVRHRLDTALPGPGLDELGHAQAGEVAGLLAGWPVRGLYASRATRAQETAAPIGRALGRGVELLQGLHEVFVGDLEGQEGDDARAAFDEVFEAWWDGDVDRAMPGGESARDVWDRALPDLAAVTSGVAEGAVVVVSHGAAIRILSLALLGGHDGSGPGHPDVTYGRERPVPNTGRVVLRRDPGGWVPELWDAMPGGRRATHR</sequence>